<dbReference type="InterPro" id="IPR017926">
    <property type="entry name" value="GATASE"/>
</dbReference>
<dbReference type="GO" id="GO:0016740">
    <property type="term" value="F:transferase activity"/>
    <property type="evidence" value="ECO:0007669"/>
    <property type="project" value="UniProtKB-KW"/>
</dbReference>
<proteinExistence type="predicted"/>
<dbReference type="FunFam" id="3.40.50.880:FF:000033">
    <property type="entry name" value="Glutamine amidotransferase class-I"/>
    <property type="match status" value="1"/>
</dbReference>
<dbReference type="AlphaFoldDB" id="A0A3B7MWJ8"/>
<gene>
    <name evidence="2" type="ORF">D3H65_27025</name>
</gene>
<sequence>MRIHFIQHVHFETPGYLLEWAIAQQHHISFTKIYESVSFPAVNTIDLLVIMGGPMGVYEEDKYAWLSAEKAFISAVIAAGTKVLGICLGAQLIAEVAGAKVYPNKEKEIGWWPMHKIINDHTHPLTASLPAEFITFHWHGDTFDLPPGAIHLFATPACPHQGYLLHNQVAGLQFHLEATPALVTQMVHHGQDELVKASFIQPGQQMEEQSTLHAASQQKHLEAFISAFLDL</sequence>
<keyword evidence="3" id="KW-1185">Reference proteome</keyword>
<evidence type="ECO:0000313" key="2">
    <source>
        <dbReference type="EMBL" id="AXY77410.1"/>
    </source>
</evidence>
<dbReference type="InterPro" id="IPR029062">
    <property type="entry name" value="Class_I_gatase-like"/>
</dbReference>
<dbReference type="PANTHER" id="PTHR42695:SF5">
    <property type="entry name" value="GLUTAMINE AMIDOTRANSFERASE YLR126C-RELATED"/>
    <property type="match status" value="1"/>
</dbReference>
<dbReference type="KEGG" id="pseg:D3H65_27025"/>
<dbReference type="CDD" id="cd01741">
    <property type="entry name" value="GATase1_1"/>
    <property type="match status" value="1"/>
</dbReference>
<organism evidence="2 3">
    <name type="scientific">Paraflavitalea soli</name>
    <dbReference type="NCBI Taxonomy" id="2315862"/>
    <lineage>
        <taxon>Bacteria</taxon>
        <taxon>Pseudomonadati</taxon>
        <taxon>Bacteroidota</taxon>
        <taxon>Chitinophagia</taxon>
        <taxon>Chitinophagales</taxon>
        <taxon>Chitinophagaceae</taxon>
        <taxon>Paraflavitalea</taxon>
    </lineage>
</organism>
<keyword evidence="2" id="KW-0315">Glutamine amidotransferase</keyword>
<name>A0A3B7MWJ8_9BACT</name>
<dbReference type="PANTHER" id="PTHR42695">
    <property type="entry name" value="GLUTAMINE AMIDOTRANSFERASE YLR126C-RELATED"/>
    <property type="match status" value="1"/>
</dbReference>
<dbReference type="OrthoDB" id="9807137at2"/>
<dbReference type="EMBL" id="CP032157">
    <property type="protein sequence ID" value="AXY77410.1"/>
    <property type="molecule type" value="Genomic_DNA"/>
</dbReference>
<dbReference type="PROSITE" id="PS51273">
    <property type="entry name" value="GATASE_TYPE_1"/>
    <property type="match status" value="1"/>
</dbReference>
<keyword evidence="2" id="KW-0808">Transferase</keyword>
<dbReference type="GO" id="GO:0005829">
    <property type="term" value="C:cytosol"/>
    <property type="evidence" value="ECO:0007669"/>
    <property type="project" value="TreeGrafter"/>
</dbReference>
<dbReference type="Gene3D" id="3.40.50.880">
    <property type="match status" value="1"/>
</dbReference>
<dbReference type="InterPro" id="IPR044992">
    <property type="entry name" value="ChyE-like"/>
</dbReference>
<reference evidence="2 3" key="1">
    <citation type="submission" date="2018-09" db="EMBL/GenBank/DDBJ databases">
        <title>Genome sequencing of strain 6GH32-13.</title>
        <authorList>
            <person name="Weon H.-Y."/>
            <person name="Heo J."/>
            <person name="Kwon S.-W."/>
        </authorList>
    </citation>
    <scope>NUCLEOTIDE SEQUENCE [LARGE SCALE GENOMIC DNA]</scope>
    <source>
        <strain evidence="2 3">5GH32-13</strain>
    </source>
</reference>
<accession>A0A3B7MWJ8</accession>
<dbReference type="SUPFAM" id="SSF52317">
    <property type="entry name" value="Class I glutamine amidotransferase-like"/>
    <property type="match status" value="1"/>
</dbReference>
<feature type="domain" description="Glutamine amidotransferase" evidence="1">
    <location>
        <begin position="41"/>
        <end position="181"/>
    </location>
</feature>
<evidence type="ECO:0000259" key="1">
    <source>
        <dbReference type="Pfam" id="PF00117"/>
    </source>
</evidence>
<dbReference type="RefSeq" id="WP_119053286.1">
    <property type="nucleotide sequence ID" value="NZ_CP032157.1"/>
</dbReference>
<protein>
    <submittedName>
        <fullName evidence="2">Type 1 glutamine amidotransferase</fullName>
    </submittedName>
</protein>
<dbReference type="Pfam" id="PF00117">
    <property type="entry name" value="GATase"/>
    <property type="match status" value="1"/>
</dbReference>
<evidence type="ECO:0000313" key="3">
    <source>
        <dbReference type="Proteomes" id="UP000263900"/>
    </source>
</evidence>
<dbReference type="Proteomes" id="UP000263900">
    <property type="component" value="Chromosome"/>
</dbReference>